<gene>
    <name evidence="9" type="ordered locus">Metfor_0788</name>
</gene>
<comment type="subunit">
    <text evidence="3">Homodimer.</text>
</comment>
<evidence type="ECO:0000256" key="7">
    <source>
        <dbReference type="ARBA" id="ARBA00023163"/>
    </source>
</evidence>
<dbReference type="InterPro" id="IPR038157">
    <property type="entry name" value="FeoA_core_dom"/>
</dbReference>
<reference evidence="10" key="1">
    <citation type="submission" date="2011-12" db="EMBL/GenBank/DDBJ databases">
        <title>Complete sequence of Methanoregula formicicum SMSP.</title>
        <authorList>
            <person name="Lucas S."/>
            <person name="Han J."/>
            <person name="Lapidus A."/>
            <person name="Cheng J.-F."/>
            <person name="Goodwin L."/>
            <person name="Pitluck S."/>
            <person name="Peters L."/>
            <person name="Ovchinnikova G."/>
            <person name="Teshima H."/>
            <person name="Detter J.C."/>
            <person name="Han C."/>
            <person name="Tapia R."/>
            <person name="Land M."/>
            <person name="Hauser L."/>
            <person name="Kyrpides N."/>
            <person name="Ivanova N."/>
            <person name="Pagani I."/>
            <person name="Imachi H."/>
            <person name="Tamaki H."/>
            <person name="Sekiguchi Y."/>
            <person name="Kamagata Y."/>
            <person name="Cadillo-Quiroz H."/>
            <person name="Zinder S."/>
            <person name="Liu W.-T."/>
            <person name="Woyke T."/>
        </authorList>
    </citation>
    <scope>NUCLEOTIDE SEQUENCE [LARGE SCALE GENOMIC DNA]</scope>
    <source>
        <strain evidence="10">DSM 22288 / NBRC 105244 / SMSP</strain>
    </source>
</reference>
<dbReference type="InterPro" id="IPR022689">
    <property type="entry name" value="Iron_dep_repressor"/>
</dbReference>
<dbReference type="PANTHER" id="PTHR33238:SF7">
    <property type="entry name" value="IRON-DEPENDENT TRANSCRIPTIONAL REGULATOR"/>
    <property type="match status" value="1"/>
</dbReference>
<dbReference type="Gene3D" id="1.10.10.10">
    <property type="entry name" value="Winged helix-like DNA-binding domain superfamily/Winged helix DNA-binding domain"/>
    <property type="match status" value="1"/>
</dbReference>
<evidence type="ECO:0000259" key="8">
    <source>
        <dbReference type="PROSITE" id="PS50944"/>
    </source>
</evidence>
<sequence>MASEQLEEYLESILDIEEKHGIARTSAIAKCVKVAPASVTEALQVLSDKGFVKYEPYKGATLTEQGREMARKVKRRHRLLEVFLTDVLHITRENVHDEACKMEHTLSDETECALCKLLNAPARCPHGSLIEACDRKVESCSACLDEGQAPPASARKEPLLPVTTLAPGQKGTIAFIRGDTGVVQRLTDLGLTLKTEVQLVRKAPLLGPVEIAVRKTRLAIDHAIADHIFVTPCGEKSK</sequence>
<dbReference type="GeneID" id="14310101"/>
<dbReference type="EMBL" id="CP003167">
    <property type="protein sequence ID" value="AGB01848.1"/>
    <property type="molecule type" value="Genomic_DNA"/>
</dbReference>
<dbReference type="eggNOG" id="arCOG02099">
    <property type="taxonomic scope" value="Archaea"/>
</dbReference>
<name>L0HEV7_METFS</name>
<dbReference type="InterPro" id="IPR001367">
    <property type="entry name" value="Fe_dep_repressor"/>
</dbReference>
<dbReference type="InterPro" id="IPR036388">
    <property type="entry name" value="WH-like_DNA-bd_sf"/>
</dbReference>
<dbReference type="KEGG" id="mfo:Metfor_0788"/>
<dbReference type="Pfam" id="PF04023">
    <property type="entry name" value="FeoA"/>
    <property type="match status" value="1"/>
</dbReference>
<keyword evidence="5" id="KW-0805">Transcription regulation</keyword>
<evidence type="ECO:0000256" key="6">
    <source>
        <dbReference type="ARBA" id="ARBA00023125"/>
    </source>
</evidence>
<dbReference type="InterPro" id="IPR022687">
    <property type="entry name" value="HTH_DTXR"/>
</dbReference>
<dbReference type="AlphaFoldDB" id="L0HEV7"/>
<dbReference type="InterPro" id="IPR036421">
    <property type="entry name" value="Fe_dep_repressor_sf"/>
</dbReference>
<dbReference type="Proteomes" id="UP000010824">
    <property type="component" value="Chromosome"/>
</dbReference>
<dbReference type="GO" id="GO:0005737">
    <property type="term" value="C:cytoplasm"/>
    <property type="evidence" value="ECO:0007669"/>
    <property type="project" value="UniProtKB-SubCell"/>
</dbReference>
<dbReference type="SUPFAM" id="SSF46785">
    <property type="entry name" value="Winged helix' DNA-binding domain"/>
    <property type="match status" value="1"/>
</dbReference>
<dbReference type="Gene3D" id="1.10.60.10">
    <property type="entry name" value="Iron dependent repressor, metal binding and dimerisation domain"/>
    <property type="match status" value="1"/>
</dbReference>
<dbReference type="Gene3D" id="2.30.30.90">
    <property type="match status" value="1"/>
</dbReference>
<evidence type="ECO:0000256" key="3">
    <source>
        <dbReference type="ARBA" id="ARBA00011738"/>
    </source>
</evidence>
<evidence type="ECO:0000256" key="5">
    <source>
        <dbReference type="ARBA" id="ARBA00023015"/>
    </source>
</evidence>
<dbReference type="Pfam" id="PF01325">
    <property type="entry name" value="Fe_dep_repress"/>
    <property type="match status" value="1"/>
</dbReference>
<dbReference type="InterPro" id="IPR036390">
    <property type="entry name" value="WH_DNA-bd_sf"/>
</dbReference>
<dbReference type="PROSITE" id="PS50944">
    <property type="entry name" value="HTH_DTXR"/>
    <property type="match status" value="1"/>
</dbReference>
<dbReference type="Pfam" id="PF02742">
    <property type="entry name" value="Fe_dep_repr_C"/>
    <property type="match status" value="1"/>
</dbReference>
<dbReference type="InterPro" id="IPR007167">
    <property type="entry name" value="Fe-transptr_FeoA-like"/>
</dbReference>
<accession>L0HEV7</accession>
<keyword evidence="10" id="KW-1185">Reference proteome</keyword>
<dbReference type="PANTHER" id="PTHR33238">
    <property type="entry name" value="IRON (METAL) DEPENDENT REPRESSOR, DTXR FAMILY"/>
    <property type="match status" value="1"/>
</dbReference>
<organism evidence="9 10">
    <name type="scientific">Methanoregula formicica (strain DSM 22288 / NBRC 105244 / SMSP)</name>
    <dbReference type="NCBI Taxonomy" id="593750"/>
    <lineage>
        <taxon>Archaea</taxon>
        <taxon>Methanobacteriati</taxon>
        <taxon>Methanobacteriota</taxon>
        <taxon>Stenosarchaea group</taxon>
        <taxon>Methanomicrobia</taxon>
        <taxon>Methanomicrobiales</taxon>
        <taxon>Methanoregulaceae</taxon>
        <taxon>Methanoregula</taxon>
    </lineage>
</organism>
<keyword evidence="6" id="KW-0238">DNA-binding</keyword>
<evidence type="ECO:0000313" key="10">
    <source>
        <dbReference type="Proteomes" id="UP000010824"/>
    </source>
</evidence>
<evidence type="ECO:0000256" key="4">
    <source>
        <dbReference type="ARBA" id="ARBA00023004"/>
    </source>
</evidence>
<comment type="similarity">
    <text evidence="2">Belongs to the DtxR/MntR family.</text>
</comment>
<evidence type="ECO:0000256" key="2">
    <source>
        <dbReference type="ARBA" id="ARBA00007871"/>
    </source>
</evidence>
<evidence type="ECO:0000313" key="9">
    <source>
        <dbReference type="EMBL" id="AGB01848.1"/>
    </source>
</evidence>
<comment type="subcellular location">
    <subcellularLocation>
        <location evidence="1">Cytoplasm</location>
    </subcellularLocation>
</comment>
<dbReference type="InterPro" id="IPR008988">
    <property type="entry name" value="Transcriptional_repressor_C"/>
</dbReference>
<dbReference type="SMART" id="SM00899">
    <property type="entry name" value="FeoA"/>
    <property type="match status" value="1"/>
</dbReference>
<dbReference type="GO" id="GO:0003700">
    <property type="term" value="F:DNA-binding transcription factor activity"/>
    <property type="evidence" value="ECO:0007669"/>
    <property type="project" value="InterPro"/>
</dbReference>
<keyword evidence="4" id="KW-0408">Iron</keyword>
<evidence type="ECO:0000256" key="1">
    <source>
        <dbReference type="ARBA" id="ARBA00004496"/>
    </source>
</evidence>
<dbReference type="InParanoid" id="L0HEV7"/>
<dbReference type="GO" id="GO:0046914">
    <property type="term" value="F:transition metal ion binding"/>
    <property type="evidence" value="ECO:0007669"/>
    <property type="project" value="InterPro"/>
</dbReference>
<feature type="domain" description="HTH dtxR-type" evidence="8">
    <location>
        <begin position="1"/>
        <end position="63"/>
    </location>
</feature>
<dbReference type="RefSeq" id="WP_015284812.1">
    <property type="nucleotide sequence ID" value="NC_019943.1"/>
</dbReference>
<reference evidence="9 10" key="2">
    <citation type="journal article" date="2014" name="Genome Announc.">
        <title>Complete Genome Sequence of Methanoregula formicica SMSPT, a Mesophilic Hydrogenotrophic Methanogen Isolated from a Methanogenic Upflow Anaerobic Sludge Blanket Reactor.</title>
        <authorList>
            <person name="Yamamoto K."/>
            <person name="Tamaki H."/>
            <person name="Cadillo-Quiroz H."/>
            <person name="Imachi H."/>
            <person name="Kyrpides N."/>
            <person name="Woyke T."/>
            <person name="Goodwin L."/>
            <person name="Zinder S.H."/>
            <person name="Kamagata Y."/>
            <person name="Liu W.T."/>
        </authorList>
    </citation>
    <scope>NUCLEOTIDE SEQUENCE [LARGE SCALE GENOMIC DNA]</scope>
    <source>
        <strain evidence="10">DSM 22288 / NBRC 105244 / SMSP</strain>
    </source>
</reference>
<proteinExistence type="inferred from homology"/>
<dbReference type="OrthoDB" id="24735at2157"/>
<dbReference type="SMART" id="SM00529">
    <property type="entry name" value="HTH_DTXR"/>
    <property type="match status" value="1"/>
</dbReference>
<dbReference type="STRING" id="593750.Metfor_0788"/>
<dbReference type="InterPro" id="IPR050536">
    <property type="entry name" value="DtxR_MntR_Metal-Reg"/>
</dbReference>
<dbReference type="SUPFAM" id="SSF47979">
    <property type="entry name" value="Iron-dependent repressor protein, dimerization domain"/>
    <property type="match status" value="1"/>
</dbReference>
<dbReference type="GO" id="GO:0046983">
    <property type="term" value="F:protein dimerization activity"/>
    <property type="evidence" value="ECO:0007669"/>
    <property type="project" value="InterPro"/>
</dbReference>
<dbReference type="SUPFAM" id="SSF50037">
    <property type="entry name" value="C-terminal domain of transcriptional repressors"/>
    <property type="match status" value="1"/>
</dbReference>
<dbReference type="HOGENOM" id="CLU_069532_0_2_2"/>
<dbReference type="GO" id="GO:0003677">
    <property type="term" value="F:DNA binding"/>
    <property type="evidence" value="ECO:0007669"/>
    <property type="project" value="UniProtKB-KW"/>
</dbReference>
<protein>
    <submittedName>
        <fullName evidence="9">Mn-dependent transcriptional regulator</fullName>
    </submittedName>
</protein>
<keyword evidence="7" id="KW-0804">Transcription</keyword>